<proteinExistence type="predicted"/>
<gene>
    <name evidence="3" type="primary">LOC112541818</name>
</gene>
<dbReference type="AlphaFoldDB" id="A0A9F5JAK3"/>
<dbReference type="KEGG" id="pbi:112541818"/>
<dbReference type="OrthoDB" id="9420366at2759"/>
<feature type="transmembrane region" description="Helical" evidence="1">
    <location>
        <begin position="38"/>
        <end position="62"/>
    </location>
</feature>
<accession>A0A9F5JAK3</accession>
<dbReference type="RefSeq" id="XP_025028666.1">
    <property type="nucleotide sequence ID" value="XM_025172898.1"/>
</dbReference>
<protein>
    <submittedName>
        <fullName evidence="3">Uncharacterized protein LOC112541818</fullName>
    </submittedName>
</protein>
<dbReference type="GeneID" id="112541818"/>
<feature type="transmembrane region" description="Helical" evidence="1">
    <location>
        <begin position="12"/>
        <end position="32"/>
    </location>
</feature>
<keyword evidence="1" id="KW-1133">Transmembrane helix</keyword>
<keyword evidence="1" id="KW-0812">Transmembrane</keyword>
<organism evidence="2 3">
    <name type="scientific">Python bivittatus</name>
    <name type="common">Burmese python</name>
    <name type="synonym">Python molurus bivittatus</name>
    <dbReference type="NCBI Taxonomy" id="176946"/>
    <lineage>
        <taxon>Eukaryota</taxon>
        <taxon>Metazoa</taxon>
        <taxon>Chordata</taxon>
        <taxon>Craniata</taxon>
        <taxon>Vertebrata</taxon>
        <taxon>Euteleostomi</taxon>
        <taxon>Lepidosauria</taxon>
        <taxon>Squamata</taxon>
        <taxon>Bifurcata</taxon>
        <taxon>Unidentata</taxon>
        <taxon>Episquamata</taxon>
        <taxon>Toxicofera</taxon>
        <taxon>Serpentes</taxon>
        <taxon>Henophidia</taxon>
        <taxon>Pythonidae</taxon>
        <taxon>Python</taxon>
    </lineage>
</organism>
<sequence>MPRLDAASGRNMIGFLRNGFQLALNALFPYFAGQVKKLLTKFFLIILALGLVTFLILSLIMAQVKDSSMNSKQAIAIRAAPWWKLPEVVKFLKDFLVIVATLMPHCEPLTERNLVKHRDQLGNDRLLLQACFNVAINGFRKEPMAVQQNARLLIQCDGLSMEFLAGKGHCEISVLIFNGKIQYAVKELTAEMYHTRMLVREEPWSPDDLLRVKHTLETWGILSGILRKCLQVTLQKFVMEPLKIQSDVYILVECGGHIVKFVSGKKGNYVYIHSDSEGTIHYQVSSQSLWTQVSRFWSGAKDDMFPSASNHLQLECDQC</sequence>
<evidence type="ECO:0000313" key="2">
    <source>
        <dbReference type="Proteomes" id="UP000695026"/>
    </source>
</evidence>
<name>A0A9F5JAK3_PYTBI</name>
<keyword evidence="2" id="KW-1185">Reference proteome</keyword>
<reference evidence="3" key="1">
    <citation type="submission" date="2025-08" db="UniProtKB">
        <authorList>
            <consortium name="RefSeq"/>
        </authorList>
    </citation>
    <scope>IDENTIFICATION</scope>
    <source>
        <tissue evidence="3">Liver</tissue>
    </source>
</reference>
<keyword evidence="1" id="KW-0472">Membrane</keyword>
<evidence type="ECO:0000256" key="1">
    <source>
        <dbReference type="SAM" id="Phobius"/>
    </source>
</evidence>
<dbReference type="Proteomes" id="UP000695026">
    <property type="component" value="Unplaced"/>
</dbReference>
<evidence type="ECO:0000313" key="3">
    <source>
        <dbReference type="RefSeq" id="XP_025028666.1"/>
    </source>
</evidence>
<dbReference type="OMA" id="CEPLTER"/>